<dbReference type="EMBL" id="MDYQ01000221">
    <property type="protein sequence ID" value="PRP78473.1"/>
    <property type="molecule type" value="Genomic_DNA"/>
</dbReference>
<evidence type="ECO:0000259" key="12">
    <source>
        <dbReference type="PROSITE" id="PS50011"/>
    </source>
</evidence>
<dbReference type="InterPro" id="IPR003591">
    <property type="entry name" value="Leu-rich_rpt_typical-subtyp"/>
</dbReference>
<dbReference type="Proteomes" id="UP000241769">
    <property type="component" value="Unassembled WGS sequence"/>
</dbReference>
<evidence type="ECO:0000259" key="13">
    <source>
        <dbReference type="PROSITE" id="PS50221"/>
    </source>
</evidence>
<dbReference type="InterPro" id="IPR036770">
    <property type="entry name" value="Ankyrin_rpt-contain_sf"/>
</dbReference>
<feature type="domain" description="GAIN-B" evidence="13">
    <location>
        <begin position="553"/>
        <end position="707"/>
    </location>
</feature>
<evidence type="ECO:0000256" key="2">
    <source>
        <dbReference type="ARBA" id="ARBA00022614"/>
    </source>
</evidence>
<dbReference type="GO" id="GO:0016020">
    <property type="term" value="C:membrane"/>
    <property type="evidence" value="ECO:0007669"/>
    <property type="project" value="UniProtKB-SubCell"/>
</dbReference>
<accession>A0A2P6N3G3</accession>
<dbReference type="InterPro" id="IPR032675">
    <property type="entry name" value="LRR_dom_sf"/>
</dbReference>
<dbReference type="InterPro" id="IPR001245">
    <property type="entry name" value="Ser-Thr/Tyr_kinase_cat_dom"/>
</dbReference>
<dbReference type="InterPro" id="IPR000203">
    <property type="entry name" value="GPS"/>
</dbReference>
<dbReference type="PROSITE" id="PS51450">
    <property type="entry name" value="LRR"/>
    <property type="match status" value="2"/>
</dbReference>
<evidence type="ECO:0000256" key="3">
    <source>
        <dbReference type="ARBA" id="ARBA00022692"/>
    </source>
</evidence>
<reference evidence="14 15" key="1">
    <citation type="journal article" date="2018" name="Genome Biol. Evol.">
        <title>Multiple Roots of Fruiting Body Formation in Amoebozoa.</title>
        <authorList>
            <person name="Hillmann F."/>
            <person name="Forbes G."/>
            <person name="Novohradska S."/>
            <person name="Ferling I."/>
            <person name="Riege K."/>
            <person name="Groth M."/>
            <person name="Westermann M."/>
            <person name="Marz M."/>
            <person name="Spaller T."/>
            <person name="Winckler T."/>
            <person name="Schaap P."/>
            <person name="Glockner G."/>
        </authorList>
    </citation>
    <scope>NUCLEOTIDE SEQUENCE [LARGE SCALE GENOMIC DNA]</scope>
    <source>
        <strain evidence="14 15">Jena</strain>
    </source>
</reference>
<keyword evidence="2" id="KW-0433">Leucine-rich repeat</keyword>
<evidence type="ECO:0000256" key="6">
    <source>
        <dbReference type="ARBA" id="ARBA00022989"/>
    </source>
</evidence>
<keyword evidence="10" id="KW-0325">Glycoprotein</keyword>
<evidence type="ECO:0000313" key="15">
    <source>
        <dbReference type="Proteomes" id="UP000241769"/>
    </source>
</evidence>
<dbReference type="Gene3D" id="3.80.10.10">
    <property type="entry name" value="Ribonuclease Inhibitor"/>
    <property type="match status" value="4"/>
</dbReference>
<dbReference type="Pfam" id="PF01825">
    <property type="entry name" value="GPS"/>
    <property type="match status" value="1"/>
</dbReference>
<keyword evidence="7 11" id="KW-0472">Membrane</keyword>
<feature type="transmembrane region" description="Helical" evidence="11">
    <location>
        <begin position="723"/>
        <end position="748"/>
    </location>
</feature>
<comment type="caution">
    <text evidence="14">The sequence shown here is derived from an EMBL/GenBank/DDBJ whole genome shotgun (WGS) entry which is preliminary data.</text>
</comment>
<dbReference type="InterPro" id="IPR011009">
    <property type="entry name" value="Kinase-like_dom_sf"/>
</dbReference>
<keyword evidence="14" id="KW-0418">Kinase</keyword>
<dbReference type="Pfam" id="PF07714">
    <property type="entry name" value="PK_Tyr_Ser-Thr"/>
    <property type="match status" value="1"/>
</dbReference>
<dbReference type="SMART" id="SM00303">
    <property type="entry name" value="GPS"/>
    <property type="match status" value="1"/>
</dbReference>
<evidence type="ECO:0000313" key="14">
    <source>
        <dbReference type="EMBL" id="PRP78473.1"/>
    </source>
</evidence>
<evidence type="ECO:0000256" key="9">
    <source>
        <dbReference type="ARBA" id="ARBA00023170"/>
    </source>
</evidence>
<name>A0A2P6N3G3_9EUKA</name>
<evidence type="ECO:0000256" key="7">
    <source>
        <dbReference type="ARBA" id="ARBA00023136"/>
    </source>
</evidence>
<sequence>MENQDQIEDISHLQLVDGSRDLTNLTQFTIQSTNLTGQLPSTLNRLTKLETLIIFSATLSGDLPDLSTTRLTVVNLYGNKLSGSLSNFPKTLITLDITGNKFTDLSTFSGYPNTTFLSMEGNSFTGSFPSSIFWNLPNLLYLNVGGSQLSGFSAYSNSVPPKISSLYLSSNPLGPLPSWFNLLTGLRNLDLSYCNIKFLPTNLIGLNSIVLTGNQIGGDIGGIIRAMTPSVVSVINLSGNLLTGRLPDLSNFTSLTNLDISNNNLSGDLNVLTVLNQLYLLNASNAFMGSSDIRTIPTDLQKMSALTSLCLSGCNLTSALPKGIAQMTNLTQVYLNNNSLSGDWSILSNLTSLTTLDLSYNRFQGNFSSLVQWTSPIILIFDSAFGGSSEIRTLPGAGWTLPLVLSMSNCNLHSEWPMAGYRIIYYYTYSINLSNNRLNGSIPSLNSFISLNQLDLSNNLFTSIDDKALYFSPGYQQCKLQGNLFPCYMTPVINCNMGDIKCNVSNLLNQLYSRSLQLTVTEGVTSVAVSAVTSNLLPQNANFFINATDVSILTNTITNTTNKMSLSIEQTIAVDVPPSVVNQSKISLSLSNVAFNPFVTTDSQITVGNIVGVSIYNASGQLMHIENLQETINITIGLVSALDVSSDPSHSTLALIDTGFQCLWWNESQKGWSREGCTLFVNETQYAICQCIHLTNFTIGIFKTDTSLTGSERTTDNKADNHILIIACVVAGGVLVVAITALAIFIIIRRVKGHKGEDLLAMMTMNSEEGMRDRLKLLEIEYEEDGVQHWKAECDGISVVRVKKFASDQKNMQMMMREAANLKSLHHPEIEQYLGQDLHEGYLVTEWMNQRNLHQYAMVNGKIGLLFAVQIGENVAKGLSYIAEQRIIHTQINSRNVLLSTSGNSATAKISNFKYCAKEGEKAQKNNIGPHTAPEVIEGQVYDFPCDVYSFGLLMWTILFGEEVSHQMRSTMLKHNTAVDVNGDADTMLKGLVLDCTQTSPSDRPTFQDIAKKLSQRRSTMRSLPADHTPEHYTQTHQRDQASEPYSFVQIYREMVILRDSEGISDDAPIVYHSTCDLSVYSLFGQCLSQKVHEESSLPLRMYEKTNDVSESSIEVWGHVASGREACTVRKKRHAKLNVRILRHYSNLGLFRHHDNFIMSLIDPDTQYKDSTEAAFEFITKSQIIVSRAHAVTRCKYTNSSRMIMQPLPVDLWTEVFSFSSTSDLCVPCFTSKTLRDAAHKTINSRDPNHRHWWRHKKQLPIHNREVVRWWMANVRESVWEEARDAAQRDDVDVLDLLGWDDTQLSPRHRNLCRPGWRRESILLEALVKGSKRTINAYHQSGDISGVPAVECLSKMNLWPRLGEEGNLKMIQWLYNQQSIGGLPSVTWPNRILGGSYLCLRPAAKAGHKHVISWFKERGDIDEHTSLDIRYKGAAEGGRLDILTWLEDNGFYLDDDLDSGAALADFAQSLAVFEWAVKRSLPGESGVSVYEEAVSAGCTEVMRYCVENQFDLPIFGSVMGFPVHDENCEAIQLAVNHGYITNETDLTFESTDEQFELIRWMHERDVLHPELSVYNVQHSLMKDSYIAAVLNDNLDILQWAAEKGYLTDTNIYQNGSPETIEWLMRKPMEWMLQRKWNKSQDEVQRWFQREDITTEWLMHLWEHGTEM</sequence>
<keyword evidence="8" id="KW-1015">Disulfide bond</keyword>
<feature type="domain" description="Protein kinase" evidence="12">
    <location>
        <begin position="744"/>
        <end position="1021"/>
    </location>
</feature>
<proteinExistence type="predicted"/>
<dbReference type="PANTHER" id="PTHR27000">
    <property type="entry name" value="LEUCINE-RICH REPEAT RECEPTOR-LIKE PROTEIN KINASE FAMILY PROTEIN-RELATED"/>
    <property type="match status" value="1"/>
</dbReference>
<dbReference type="PROSITE" id="PS50011">
    <property type="entry name" value="PROTEIN_KINASE_DOM"/>
    <property type="match status" value="1"/>
</dbReference>
<keyword evidence="3 11" id="KW-0812">Transmembrane</keyword>
<dbReference type="OrthoDB" id="19274at2759"/>
<dbReference type="SUPFAM" id="SSF56112">
    <property type="entry name" value="Protein kinase-like (PK-like)"/>
    <property type="match status" value="1"/>
</dbReference>
<organism evidence="14 15">
    <name type="scientific">Planoprotostelium fungivorum</name>
    <dbReference type="NCBI Taxonomy" id="1890364"/>
    <lineage>
        <taxon>Eukaryota</taxon>
        <taxon>Amoebozoa</taxon>
        <taxon>Evosea</taxon>
        <taxon>Variosea</taxon>
        <taxon>Cavosteliida</taxon>
        <taxon>Cavosteliaceae</taxon>
        <taxon>Planoprotostelium</taxon>
    </lineage>
</organism>
<evidence type="ECO:0000256" key="10">
    <source>
        <dbReference type="ARBA" id="ARBA00023180"/>
    </source>
</evidence>
<evidence type="ECO:0000256" key="1">
    <source>
        <dbReference type="ARBA" id="ARBA00004167"/>
    </source>
</evidence>
<dbReference type="SMART" id="SM00369">
    <property type="entry name" value="LRR_TYP"/>
    <property type="match status" value="4"/>
</dbReference>
<dbReference type="InterPro" id="IPR036047">
    <property type="entry name" value="F-box-like_dom_sf"/>
</dbReference>
<evidence type="ECO:0000256" key="4">
    <source>
        <dbReference type="ARBA" id="ARBA00022729"/>
    </source>
</evidence>
<dbReference type="GO" id="GO:0005524">
    <property type="term" value="F:ATP binding"/>
    <property type="evidence" value="ECO:0007669"/>
    <property type="project" value="InterPro"/>
</dbReference>
<evidence type="ECO:0000256" key="5">
    <source>
        <dbReference type="ARBA" id="ARBA00022737"/>
    </source>
</evidence>
<comment type="subcellular location">
    <subcellularLocation>
        <location evidence="1">Membrane</location>
        <topology evidence="1">Single-pass membrane protein</topology>
    </subcellularLocation>
</comment>
<protein>
    <submittedName>
        <fullName evidence="14">Putative leucine-rich repeat receptor-like protein kinase</fullName>
    </submittedName>
</protein>
<dbReference type="InterPro" id="IPR057244">
    <property type="entry name" value="GAIN_B"/>
</dbReference>
<dbReference type="PROSITE" id="PS50221">
    <property type="entry name" value="GAIN_B"/>
    <property type="match status" value="1"/>
</dbReference>
<dbReference type="Gene3D" id="1.25.40.20">
    <property type="entry name" value="Ankyrin repeat-containing domain"/>
    <property type="match status" value="1"/>
</dbReference>
<keyword evidence="5" id="KW-0677">Repeat</keyword>
<evidence type="ECO:0000256" key="11">
    <source>
        <dbReference type="SAM" id="Phobius"/>
    </source>
</evidence>
<keyword evidence="14" id="KW-0808">Transferase</keyword>
<keyword evidence="6 11" id="KW-1133">Transmembrane helix</keyword>
<dbReference type="PANTHER" id="PTHR27000:SF642">
    <property type="entry name" value="INACTIVE LEUCINE-RICH REPEAT RECEPTOR KINASE XIAO-RELATED"/>
    <property type="match status" value="1"/>
</dbReference>
<dbReference type="GO" id="GO:0004672">
    <property type="term" value="F:protein kinase activity"/>
    <property type="evidence" value="ECO:0007669"/>
    <property type="project" value="InterPro"/>
</dbReference>
<dbReference type="SUPFAM" id="SSF81383">
    <property type="entry name" value="F-box domain"/>
    <property type="match status" value="1"/>
</dbReference>
<keyword evidence="15" id="KW-1185">Reference proteome</keyword>
<dbReference type="InterPro" id="IPR000719">
    <property type="entry name" value="Prot_kinase_dom"/>
</dbReference>
<gene>
    <name evidence="14" type="ORF">PROFUN_13650</name>
</gene>
<dbReference type="InterPro" id="IPR001611">
    <property type="entry name" value="Leu-rich_rpt"/>
</dbReference>
<dbReference type="SUPFAM" id="SSF52047">
    <property type="entry name" value="RNI-like"/>
    <property type="match status" value="1"/>
</dbReference>
<dbReference type="InParanoid" id="A0A2P6N3G3"/>
<dbReference type="SUPFAM" id="SSF52058">
    <property type="entry name" value="L domain-like"/>
    <property type="match status" value="1"/>
</dbReference>
<evidence type="ECO:0000256" key="8">
    <source>
        <dbReference type="ARBA" id="ARBA00023157"/>
    </source>
</evidence>
<dbReference type="InterPro" id="IPR046338">
    <property type="entry name" value="GAIN_dom_sf"/>
</dbReference>
<dbReference type="Gene3D" id="1.10.510.10">
    <property type="entry name" value="Transferase(Phosphotransferase) domain 1"/>
    <property type="match status" value="1"/>
</dbReference>
<keyword evidence="4" id="KW-0732">Signal</keyword>
<dbReference type="Gene3D" id="2.60.220.50">
    <property type="match status" value="1"/>
</dbReference>
<keyword evidence="9 14" id="KW-0675">Receptor</keyword>